<dbReference type="AlphaFoldDB" id="A0A1E3RIF3"/>
<proteinExistence type="predicted"/>
<dbReference type="RefSeq" id="WP_069414337.1">
    <property type="nucleotide sequence ID" value="NZ_JACKUL010000026.1"/>
</dbReference>
<name>A0A1E3RIF3_MYCFV</name>
<dbReference type="EMBL" id="MIHA01000009">
    <property type="protein sequence ID" value="ODQ89644.1"/>
    <property type="molecule type" value="Genomic_DNA"/>
</dbReference>
<protein>
    <submittedName>
        <fullName evidence="1">Uncharacterized protein</fullName>
    </submittedName>
</protein>
<dbReference type="STRING" id="1776.BHQ18_14660"/>
<comment type="caution">
    <text evidence="1">The sequence shown here is derived from an EMBL/GenBank/DDBJ whole genome shotgun (WGS) entry which is preliminary data.</text>
</comment>
<organism evidence="1 2">
    <name type="scientific">Mycolicibacterium flavescens</name>
    <name type="common">Mycobacterium flavescens</name>
    <dbReference type="NCBI Taxonomy" id="1776"/>
    <lineage>
        <taxon>Bacteria</taxon>
        <taxon>Bacillati</taxon>
        <taxon>Actinomycetota</taxon>
        <taxon>Actinomycetes</taxon>
        <taxon>Mycobacteriales</taxon>
        <taxon>Mycobacteriaceae</taxon>
        <taxon>Mycolicibacterium</taxon>
    </lineage>
</organism>
<gene>
    <name evidence="1" type="ORF">BHQ18_14660</name>
</gene>
<keyword evidence="2" id="KW-1185">Reference proteome</keyword>
<sequence length="217" mass="24422">MGLIIRLVELLLLLVPLAGVLYGGWRAVSAVRARQDGVPQRPETEAPPRPGPGVQWQAIARAVRAHDSTDTRWLEYELDIAKLLDFPLMTDMRDPLTERFHRTKLRADMLRPAKAEALVEDPDAAREYIDAVTDYVTAFDAAESEAIRRRRNDFSAEEQQRIGRAQSMLRVATDAAATPQERERGYTLAQRELDGLIVLPERVRAAVERGIAGELDR</sequence>
<accession>A0A1E3RIF3</accession>
<reference evidence="2" key="1">
    <citation type="submission" date="2016-09" db="EMBL/GenBank/DDBJ databases">
        <authorList>
            <person name="Greninger A.L."/>
            <person name="Jerome K.R."/>
            <person name="Mcnair B."/>
            <person name="Wallis C."/>
            <person name="Fang F."/>
        </authorList>
    </citation>
    <scope>NUCLEOTIDE SEQUENCE [LARGE SCALE GENOMIC DNA]</scope>
    <source>
        <strain evidence="2">M6</strain>
    </source>
</reference>
<dbReference type="Proteomes" id="UP000094053">
    <property type="component" value="Unassembled WGS sequence"/>
</dbReference>
<evidence type="ECO:0000313" key="1">
    <source>
        <dbReference type="EMBL" id="ODQ89644.1"/>
    </source>
</evidence>
<dbReference type="OrthoDB" id="4948465at2"/>
<evidence type="ECO:0000313" key="2">
    <source>
        <dbReference type="Proteomes" id="UP000094053"/>
    </source>
</evidence>